<organism evidence="3 4">
    <name type="scientific">Enteractinococcus helveticum</name>
    <dbReference type="NCBI Taxonomy" id="1837282"/>
    <lineage>
        <taxon>Bacteria</taxon>
        <taxon>Bacillati</taxon>
        <taxon>Actinomycetota</taxon>
        <taxon>Actinomycetes</taxon>
        <taxon>Micrococcales</taxon>
        <taxon>Micrococcaceae</taxon>
    </lineage>
</organism>
<dbReference type="RefSeq" id="WP_043057570.1">
    <property type="nucleotide sequence ID" value="NZ_LXEY01000016.1"/>
</dbReference>
<dbReference type="PANTHER" id="PTHR46401">
    <property type="entry name" value="GLYCOSYLTRANSFERASE WBBK-RELATED"/>
    <property type="match status" value="1"/>
</dbReference>
<dbReference type="Proteomes" id="UP000078292">
    <property type="component" value="Unassembled WGS sequence"/>
</dbReference>
<evidence type="ECO:0000259" key="2">
    <source>
        <dbReference type="Pfam" id="PF00534"/>
    </source>
</evidence>
<protein>
    <recommendedName>
        <fullName evidence="2">Glycosyl transferase family 1 domain-containing protein</fullName>
    </recommendedName>
</protein>
<proteinExistence type="predicted"/>
<dbReference type="OrthoDB" id="9765330at2"/>
<dbReference type="Pfam" id="PF00534">
    <property type="entry name" value="Glycos_transf_1"/>
    <property type="match status" value="1"/>
</dbReference>
<evidence type="ECO:0000313" key="3">
    <source>
        <dbReference type="EMBL" id="OAV61554.1"/>
    </source>
</evidence>
<comment type="caution">
    <text evidence="3">The sequence shown here is derived from an EMBL/GenBank/DDBJ whole genome shotgun (WGS) entry which is preliminary data.</text>
</comment>
<dbReference type="Gene3D" id="3.40.50.2000">
    <property type="entry name" value="Glycogen Phosphorylase B"/>
    <property type="match status" value="1"/>
</dbReference>
<feature type="domain" description="Glycosyl transferase family 1" evidence="2">
    <location>
        <begin position="148"/>
        <end position="298"/>
    </location>
</feature>
<dbReference type="EMBL" id="LXEY01000016">
    <property type="protein sequence ID" value="OAV61554.1"/>
    <property type="molecule type" value="Genomic_DNA"/>
</dbReference>
<name>A0A1B7M0L2_9MICC</name>
<evidence type="ECO:0000313" key="4">
    <source>
        <dbReference type="Proteomes" id="UP000078292"/>
    </source>
</evidence>
<keyword evidence="1" id="KW-0808">Transferase</keyword>
<evidence type="ECO:0000256" key="1">
    <source>
        <dbReference type="ARBA" id="ARBA00022679"/>
    </source>
</evidence>
<dbReference type="STRING" id="1837282.A6F49_08955"/>
<accession>A0A1B7M0L2</accession>
<dbReference type="GO" id="GO:0009103">
    <property type="term" value="P:lipopolysaccharide biosynthetic process"/>
    <property type="evidence" value="ECO:0007669"/>
    <property type="project" value="TreeGrafter"/>
</dbReference>
<dbReference type="PANTHER" id="PTHR46401:SF2">
    <property type="entry name" value="GLYCOSYLTRANSFERASE WBBK-RELATED"/>
    <property type="match status" value="1"/>
</dbReference>
<reference evidence="3 4" key="1">
    <citation type="submission" date="2016-04" db="EMBL/GenBank/DDBJ databases">
        <title>First whole genome shotgun sequence of the bacterium Enteractinococcus sp. strain UASWS1574.</title>
        <authorList>
            <person name="Crovadore J."/>
            <person name="Chablais R."/>
            <person name="Lefort F."/>
        </authorList>
    </citation>
    <scope>NUCLEOTIDE SEQUENCE [LARGE SCALE GENOMIC DNA]</scope>
    <source>
        <strain evidence="3 4">UASWS1574</strain>
    </source>
</reference>
<keyword evidence="4" id="KW-1185">Reference proteome</keyword>
<dbReference type="SUPFAM" id="SSF53756">
    <property type="entry name" value="UDP-Glycosyltransferase/glycogen phosphorylase"/>
    <property type="match status" value="1"/>
</dbReference>
<dbReference type="InterPro" id="IPR001296">
    <property type="entry name" value="Glyco_trans_1"/>
</dbReference>
<sequence length="325" mass="34489">MFHLIEPDLGRISGGLRYNWAVVDAANGQLARHTLAGGWPEPSDQDIADLVHLIESVDGPVVLDGLIGCSLPTPVRAKVPILQLVHALAQTPEATRREQACLQAADAVVVTSHFAADELLNRHDVWAIVAAPGVAERPMAAGGTGGNLISVGAVEPNKNQVFIAEVLEELAARGVSDWHCTFAGPLNDAAYAHRLSNTLARLPGGTTTATGELDETELAAVYHQADLLVFPSHAETFGLVVRETTAAGVPAFVTAGTGSQEALGSGEALPLDKELWADALEQWLTDVQYRRRLQTVARAARQQLSYGWRATANTILEVLGSASTH</sequence>
<dbReference type="AlphaFoldDB" id="A0A1B7M0L2"/>
<dbReference type="CDD" id="cd03801">
    <property type="entry name" value="GT4_PimA-like"/>
    <property type="match status" value="1"/>
</dbReference>
<dbReference type="GO" id="GO:0016757">
    <property type="term" value="F:glycosyltransferase activity"/>
    <property type="evidence" value="ECO:0007669"/>
    <property type="project" value="InterPro"/>
</dbReference>
<gene>
    <name evidence="3" type="ORF">A6F49_08955</name>
</gene>